<reference evidence="2 3" key="2">
    <citation type="journal article" date="2010" name="Stand. Genomic Sci.">
        <title>Complete genome sequence of Chitinophaga pinensis type strain (UQM 2034).</title>
        <authorList>
            <person name="Glavina Del Rio T."/>
            <person name="Abt B."/>
            <person name="Spring S."/>
            <person name="Lapidus A."/>
            <person name="Nolan M."/>
            <person name="Tice H."/>
            <person name="Copeland A."/>
            <person name="Cheng J.F."/>
            <person name="Chen F."/>
            <person name="Bruce D."/>
            <person name="Goodwin L."/>
            <person name="Pitluck S."/>
            <person name="Ivanova N."/>
            <person name="Mavromatis K."/>
            <person name="Mikhailova N."/>
            <person name="Pati A."/>
            <person name="Chen A."/>
            <person name="Palaniappan K."/>
            <person name="Land M."/>
            <person name="Hauser L."/>
            <person name="Chang Y.J."/>
            <person name="Jeffries C.D."/>
            <person name="Chain P."/>
            <person name="Saunders E."/>
            <person name="Detter J.C."/>
            <person name="Brettin T."/>
            <person name="Rohde M."/>
            <person name="Goker M."/>
            <person name="Bristow J."/>
            <person name="Eisen J.A."/>
            <person name="Markowitz V."/>
            <person name="Hugenholtz P."/>
            <person name="Kyrpides N.C."/>
            <person name="Klenk H.P."/>
            <person name="Lucas S."/>
        </authorList>
    </citation>
    <scope>NUCLEOTIDE SEQUENCE [LARGE SCALE GENOMIC DNA]</scope>
    <source>
        <strain evidence="3">ATCC 43595 / DSM 2588 / LMG 13176 / NBRC 15968 / NCIMB 11800 / UQM 2034</strain>
    </source>
</reference>
<name>A0A979GWE9_CHIPD</name>
<dbReference type="KEGG" id="cpi:Cpin_3009"/>
<evidence type="ECO:0000313" key="2">
    <source>
        <dbReference type="EMBL" id="ACU60485.1"/>
    </source>
</evidence>
<protein>
    <recommendedName>
        <fullName evidence="4">DUF4251 domain-containing protein</fullName>
    </recommendedName>
</protein>
<dbReference type="EMBL" id="CP001699">
    <property type="protein sequence ID" value="ACU60485.1"/>
    <property type="molecule type" value="Genomic_DNA"/>
</dbReference>
<organism evidence="2 3">
    <name type="scientific">Chitinophaga pinensis (strain ATCC 43595 / DSM 2588 / LMG 13176 / NBRC 15968 / NCIMB 11800 / UQM 2034)</name>
    <dbReference type="NCBI Taxonomy" id="485918"/>
    <lineage>
        <taxon>Bacteria</taxon>
        <taxon>Pseudomonadati</taxon>
        <taxon>Bacteroidota</taxon>
        <taxon>Chitinophagia</taxon>
        <taxon>Chitinophagales</taxon>
        <taxon>Chitinophagaceae</taxon>
        <taxon>Chitinophaga</taxon>
    </lineage>
</organism>
<sequence length="180" mass="20628">MLQFSLKCIVLVLCISSCAQAQKKDLPLVHKQLSPELFKKYEDSLVFTLPQYPPLSADGPAIKPSRYTLQLPSKLRDYYEDMPSYMLFNYKNGENLIVRTNHSQSANQEDSSFIPDVDYLDHFLPLIDYIDEQADFMPQKGRETKVIVKGNHEILLLNIKPENIGKFTESAKSLRILSAE</sequence>
<gene>
    <name evidence="2" type="ordered locus">Cpin_3009</name>
</gene>
<accession>A0A979GWE9</accession>
<evidence type="ECO:0008006" key="4">
    <source>
        <dbReference type="Google" id="ProtNLM"/>
    </source>
</evidence>
<feature type="chain" id="PRO_5037540495" description="DUF4251 domain-containing protein" evidence="1">
    <location>
        <begin position="22"/>
        <end position="180"/>
    </location>
</feature>
<keyword evidence="1" id="KW-0732">Signal</keyword>
<dbReference type="AlphaFoldDB" id="A0A979GWE9"/>
<dbReference type="RefSeq" id="WP_012790661.1">
    <property type="nucleotide sequence ID" value="NC_013132.1"/>
</dbReference>
<feature type="signal peptide" evidence="1">
    <location>
        <begin position="1"/>
        <end position="21"/>
    </location>
</feature>
<reference evidence="3" key="1">
    <citation type="submission" date="2009-08" db="EMBL/GenBank/DDBJ databases">
        <title>The complete genome of Chitinophaga pinensis DSM 2588.</title>
        <authorList>
            <consortium name="US DOE Joint Genome Institute (JGI-PGF)"/>
            <person name="Lucas S."/>
            <person name="Copeland A."/>
            <person name="Lapidus A."/>
            <person name="Glavina del Rio T."/>
            <person name="Dalin E."/>
            <person name="Tice H."/>
            <person name="Bruce D."/>
            <person name="Goodwin L."/>
            <person name="Pitluck S."/>
            <person name="Kyrpides N."/>
            <person name="Mavromatis K."/>
            <person name="Ivanova N."/>
            <person name="Mikhailova N."/>
            <person name="Sims D."/>
            <person name="Meinche L."/>
            <person name="Brettin T."/>
            <person name="Detter J.C."/>
            <person name="Han C."/>
            <person name="Larimer F."/>
            <person name="Land M."/>
            <person name="Hauser L."/>
            <person name="Markowitz V."/>
            <person name="Cheng J.-F."/>
            <person name="Hugenholtz P."/>
            <person name="Woyke T."/>
            <person name="Wu D."/>
            <person name="Spring S."/>
            <person name="Klenk H.-P."/>
            <person name="Eisen J.A."/>
        </authorList>
    </citation>
    <scope>NUCLEOTIDE SEQUENCE [LARGE SCALE GENOMIC DNA]</scope>
    <source>
        <strain evidence="3">ATCC 43595 / DSM 2588 / LMG 13176 / NBRC 15968 / NCIMB 11800 / UQM 2034</strain>
    </source>
</reference>
<dbReference type="Proteomes" id="UP000002215">
    <property type="component" value="Chromosome"/>
</dbReference>
<evidence type="ECO:0000256" key="1">
    <source>
        <dbReference type="SAM" id="SignalP"/>
    </source>
</evidence>
<evidence type="ECO:0000313" key="3">
    <source>
        <dbReference type="Proteomes" id="UP000002215"/>
    </source>
</evidence>
<proteinExistence type="predicted"/>